<dbReference type="SUPFAM" id="SSF54814">
    <property type="entry name" value="Prokaryotic type KH domain (KH-domain type II)"/>
    <property type="match status" value="1"/>
</dbReference>
<sequence>MKDLIEFIVKALVDDPSEVNITEITGDKITLYELRVSKADIGKVIGKRGRTASAIRTIINAVSTKQGKRAELEIIE</sequence>
<dbReference type="GO" id="GO:0005737">
    <property type="term" value="C:cytoplasm"/>
    <property type="evidence" value="ECO:0007669"/>
    <property type="project" value="UniProtKB-SubCell"/>
</dbReference>
<evidence type="ECO:0000313" key="5">
    <source>
        <dbReference type="Proteomes" id="UP000002019"/>
    </source>
</evidence>
<dbReference type="GO" id="GO:0009252">
    <property type="term" value="P:peptidoglycan biosynthetic process"/>
    <property type="evidence" value="ECO:0007669"/>
    <property type="project" value="UniProtKB-UniRule"/>
</dbReference>
<organism evidence="4 5">
    <name type="scientific">Cloacimonas acidaminovorans (strain Evry)</name>
    <dbReference type="NCBI Taxonomy" id="459349"/>
    <lineage>
        <taxon>Bacteria</taxon>
        <taxon>Pseudomonadati</taxon>
        <taxon>Candidatus Cloacimonadota</taxon>
        <taxon>Candidatus Cloacimonadia</taxon>
        <taxon>Candidatus Cloacimonadales</taxon>
        <taxon>Candidatus Cloacimonadaceae</taxon>
        <taxon>Candidatus Cloacimonas</taxon>
    </lineage>
</organism>
<dbReference type="NCBIfam" id="NF002201">
    <property type="entry name" value="PRK01064.1"/>
    <property type="match status" value="1"/>
</dbReference>
<keyword evidence="1 3" id="KW-0963">Cytoplasm</keyword>
<dbReference type="KEGG" id="caci:CLOAM1466"/>
<dbReference type="Pfam" id="PF13083">
    <property type="entry name" value="KH_KhpA-B"/>
    <property type="match status" value="1"/>
</dbReference>
<keyword evidence="5" id="KW-1185">Reference proteome</keyword>
<comment type="subcellular location">
    <subcellularLocation>
        <location evidence="3">Cytoplasm</location>
    </subcellularLocation>
</comment>
<dbReference type="eggNOG" id="COG1837">
    <property type="taxonomic scope" value="Bacteria"/>
</dbReference>
<comment type="similarity">
    <text evidence="3">Belongs to the KhpA RNA-binding protein family.</text>
</comment>
<dbReference type="GO" id="GO:0071555">
    <property type="term" value="P:cell wall organization"/>
    <property type="evidence" value="ECO:0007669"/>
    <property type="project" value="UniProtKB-KW"/>
</dbReference>
<dbReference type="Gene3D" id="3.30.300.20">
    <property type="match status" value="1"/>
</dbReference>
<protein>
    <recommendedName>
        <fullName evidence="3">RNA-binding protein KhpA</fullName>
    </recommendedName>
    <alternativeName>
        <fullName evidence="3">KH-domain protein A</fullName>
    </alternativeName>
</protein>
<accession>B0VES9</accession>
<keyword evidence="3" id="KW-0961">Cell wall biogenesis/degradation</keyword>
<dbReference type="InterPro" id="IPR015946">
    <property type="entry name" value="KH_dom-like_a/b"/>
</dbReference>
<keyword evidence="3" id="KW-0143">Chaperone</keyword>
<dbReference type="GO" id="GO:0003723">
    <property type="term" value="F:RNA binding"/>
    <property type="evidence" value="ECO:0007669"/>
    <property type="project" value="UniProtKB-UniRule"/>
</dbReference>
<dbReference type="GO" id="GO:0008360">
    <property type="term" value="P:regulation of cell shape"/>
    <property type="evidence" value="ECO:0007669"/>
    <property type="project" value="UniProtKB-KW"/>
</dbReference>
<dbReference type="CDD" id="cd22533">
    <property type="entry name" value="KH-II_YlqC-like"/>
    <property type="match status" value="1"/>
</dbReference>
<dbReference type="AlphaFoldDB" id="B0VES9"/>
<comment type="function">
    <text evidence="3">A probable RNA chaperone. Forms a complex with KhpB which binds to cellular RNA and controls its expression. Plays a role in peptidoglycan (PG) homeostasis and cell length regulation.</text>
</comment>
<evidence type="ECO:0000256" key="3">
    <source>
        <dbReference type="HAMAP-Rule" id="MF_00088"/>
    </source>
</evidence>
<name>B0VES9_CLOAI</name>
<dbReference type="HOGENOM" id="CLU_132074_1_0_0"/>
<proteinExistence type="inferred from homology"/>
<evidence type="ECO:0000313" key="4">
    <source>
        <dbReference type="EMBL" id="CAO81317.1"/>
    </source>
</evidence>
<dbReference type="RefSeq" id="WP_015425175.1">
    <property type="nucleotide sequence ID" value="NC_020449.1"/>
</dbReference>
<dbReference type="InterPro" id="IPR009019">
    <property type="entry name" value="KH_sf_prok-type"/>
</dbReference>
<comment type="subunit">
    <text evidence="3">Forms a complex with KhpB.</text>
</comment>
<dbReference type="HAMAP" id="MF_00088">
    <property type="entry name" value="KhpA"/>
    <property type="match status" value="1"/>
</dbReference>
<dbReference type="OrthoDB" id="9812389at2"/>
<reference evidence="4 5" key="1">
    <citation type="journal article" date="2008" name="J. Bacteriol.">
        <title>'Candidatus Cloacamonas acidaminovorans': genome sequence reconstruction provides a first glimpse of a new bacterial division.</title>
        <authorList>
            <person name="Pelletier E."/>
            <person name="Kreimeyer A."/>
            <person name="Bocs S."/>
            <person name="Rouy Z."/>
            <person name="Gyapay G."/>
            <person name="Chouari R."/>
            <person name="Riviere D."/>
            <person name="Ganesan A."/>
            <person name="Daegelen P."/>
            <person name="Sghir A."/>
            <person name="Cohen G.N."/>
            <person name="Medigue C."/>
            <person name="Weissenbach J."/>
            <person name="Le Paslier D."/>
        </authorList>
    </citation>
    <scope>NUCLEOTIDE SEQUENCE [LARGE SCALE GENOMIC DNA]</scope>
    <source>
        <strain evidence="5">Evry</strain>
    </source>
</reference>
<dbReference type="STRING" id="459349.CLOAM1466"/>
<dbReference type="Proteomes" id="UP000002019">
    <property type="component" value="Chromosome"/>
</dbReference>
<evidence type="ECO:0000256" key="2">
    <source>
        <dbReference type="ARBA" id="ARBA00022884"/>
    </source>
</evidence>
<dbReference type="EMBL" id="CU466930">
    <property type="protein sequence ID" value="CAO81317.1"/>
    <property type="molecule type" value="Genomic_DNA"/>
</dbReference>
<keyword evidence="3" id="KW-0133">Cell shape</keyword>
<dbReference type="PANTHER" id="PTHR34654:SF1">
    <property type="entry name" value="RNA-BINDING PROTEIN KHPA"/>
    <property type="match status" value="1"/>
</dbReference>
<evidence type="ECO:0000256" key="1">
    <source>
        <dbReference type="ARBA" id="ARBA00022490"/>
    </source>
</evidence>
<gene>
    <name evidence="3" type="primary">khpA</name>
    <name evidence="4" type="ordered locus">CLOAM1466</name>
</gene>
<dbReference type="InterPro" id="IPR020627">
    <property type="entry name" value="KhpA"/>
</dbReference>
<keyword evidence="2 3" id="KW-0694">RNA-binding</keyword>
<dbReference type="PANTHER" id="PTHR34654">
    <property type="entry name" value="UPF0109 PROTEIN SCO5592"/>
    <property type="match status" value="1"/>
</dbReference>